<dbReference type="InterPro" id="IPR001128">
    <property type="entry name" value="Cyt_P450"/>
</dbReference>
<evidence type="ECO:0000256" key="1">
    <source>
        <dbReference type="ARBA" id="ARBA00001971"/>
    </source>
</evidence>
<dbReference type="CDD" id="cd11055">
    <property type="entry name" value="CYP3A-like"/>
    <property type="match status" value="1"/>
</dbReference>
<keyword evidence="13 18" id="KW-0472">Membrane</keyword>
<dbReference type="GO" id="GO:0016705">
    <property type="term" value="F:oxidoreductase activity, acting on paired donors, with incorporation or reduction of molecular oxygen"/>
    <property type="evidence" value="ECO:0007669"/>
    <property type="project" value="InterPro"/>
</dbReference>
<keyword evidence="7 15" id="KW-0479">Metal-binding</keyword>
<evidence type="ECO:0000256" key="2">
    <source>
        <dbReference type="ARBA" id="ARBA00003690"/>
    </source>
</evidence>
<evidence type="ECO:0000256" key="13">
    <source>
        <dbReference type="ARBA" id="ARBA00023136"/>
    </source>
</evidence>
<evidence type="ECO:0000256" key="17">
    <source>
        <dbReference type="SAM" id="MobiDB-lite"/>
    </source>
</evidence>
<dbReference type="PRINTS" id="PR00385">
    <property type="entry name" value="P450"/>
</dbReference>
<gene>
    <name evidence="19" type="primary">Cyp3a11</name>
    <name evidence="19" type="ORF">CDAR_463061</name>
</gene>
<keyword evidence="18" id="KW-0812">Transmembrane</keyword>
<dbReference type="GO" id="GO:0008395">
    <property type="term" value="F:steroid hydroxylase activity"/>
    <property type="evidence" value="ECO:0007669"/>
    <property type="project" value="TreeGrafter"/>
</dbReference>
<evidence type="ECO:0000256" key="16">
    <source>
        <dbReference type="RuleBase" id="RU000461"/>
    </source>
</evidence>
<evidence type="ECO:0000256" key="15">
    <source>
        <dbReference type="PIRSR" id="PIRSR602403-1"/>
    </source>
</evidence>
<dbReference type="Proteomes" id="UP001054837">
    <property type="component" value="Unassembled WGS sequence"/>
</dbReference>
<dbReference type="GO" id="GO:0005506">
    <property type="term" value="F:iron ion binding"/>
    <property type="evidence" value="ECO:0007669"/>
    <property type="project" value="InterPro"/>
</dbReference>
<dbReference type="PROSITE" id="PS00086">
    <property type="entry name" value="CYTOCHROME_P450"/>
    <property type="match status" value="1"/>
</dbReference>
<dbReference type="Gene3D" id="1.10.630.10">
    <property type="entry name" value="Cytochrome P450"/>
    <property type="match status" value="1"/>
</dbReference>
<dbReference type="GO" id="GO:0020037">
    <property type="term" value="F:heme binding"/>
    <property type="evidence" value="ECO:0007669"/>
    <property type="project" value="InterPro"/>
</dbReference>
<dbReference type="EMBL" id="BPLQ01004074">
    <property type="protein sequence ID" value="GIY05427.1"/>
    <property type="molecule type" value="Genomic_DNA"/>
</dbReference>
<comment type="similarity">
    <text evidence="5 16">Belongs to the cytochrome P450 family.</text>
</comment>
<proteinExistence type="inferred from homology"/>
<comment type="cofactor">
    <cofactor evidence="1 15">
        <name>heme</name>
        <dbReference type="ChEBI" id="CHEBI:30413"/>
    </cofactor>
</comment>
<evidence type="ECO:0000256" key="9">
    <source>
        <dbReference type="ARBA" id="ARBA00022848"/>
    </source>
</evidence>
<comment type="subcellular location">
    <subcellularLocation>
        <location evidence="4">Endoplasmic reticulum membrane</location>
        <topology evidence="4">Peripheral membrane protein</topology>
    </subcellularLocation>
    <subcellularLocation>
        <location evidence="3">Microsome membrane</location>
        <topology evidence="3">Peripheral membrane protein</topology>
    </subcellularLocation>
</comment>
<keyword evidence="8" id="KW-0256">Endoplasmic reticulum</keyword>
<dbReference type="SUPFAM" id="SSF48264">
    <property type="entry name" value="Cytochrome P450"/>
    <property type="match status" value="1"/>
</dbReference>
<evidence type="ECO:0000256" key="8">
    <source>
        <dbReference type="ARBA" id="ARBA00022824"/>
    </source>
</evidence>
<dbReference type="FunFam" id="1.10.630.10:FF:000042">
    <property type="entry name" value="Cytochrome P450"/>
    <property type="match status" value="1"/>
</dbReference>
<dbReference type="InterPro" id="IPR017972">
    <property type="entry name" value="Cyt_P450_CS"/>
</dbReference>
<sequence>MGDLIPPELLTGAVLIPFFLGLISVLLLYWYYTRNFDYWEKRGITYCQPIPFFGSTVEVLWKPFHEIEYERYFRLGKLYGHFEGNSPLLSVADPKPLREIFVKEFGSFPNRRHIKLGNPIADSMLPALEGDDWKRVRSIVSPTFTTGKIRRMMSIVKDCSQVVIHNLKSKHAAKEKPFNAKQIYGAFSLDVIASSAFSTKLDSLNEPENEFVKAARSAFSTDFSWRFAVYQLFPSLMKLLKIHIFPSHPLEFFKKVTLQIIEQRKKTGQTRNDFLQLLMDTAKESAEQDQEAEKEEGIASNYKVEESSSQPIKNISNKNLSADELVGQCVIFFIAGYDTTAATLSMTSYLLALHPEIQDKLHKEVKEVLQQTKGELTYEAIQEMKYLDNVIAETLRLYPPVNRLERVADADFKLADTGITIPKGMIVTIPNYAIHRDPKIFPDPEDYNPDRFSAEEKAKREQYTYLPFGAGPRNCVGMRFALMEIKVCLAYVVANFKLQRCPQTKVPLEFHLGPGLLMNAKQTILKISERTDKIIFK</sequence>
<keyword evidence="18" id="KW-1133">Transmembrane helix</keyword>
<keyword evidence="12 16" id="KW-0503">Monooxygenase</keyword>
<evidence type="ECO:0000256" key="18">
    <source>
        <dbReference type="SAM" id="Phobius"/>
    </source>
</evidence>
<evidence type="ECO:0000256" key="6">
    <source>
        <dbReference type="ARBA" id="ARBA00022617"/>
    </source>
</evidence>
<evidence type="ECO:0000256" key="5">
    <source>
        <dbReference type="ARBA" id="ARBA00010617"/>
    </source>
</evidence>
<keyword evidence="9" id="KW-0492">Microsome</keyword>
<evidence type="ECO:0000256" key="12">
    <source>
        <dbReference type="ARBA" id="ARBA00023033"/>
    </source>
</evidence>
<dbReference type="InterPro" id="IPR002403">
    <property type="entry name" value="Cyt_P450_E_grp-IV"/>
</dbReference>
<dbReference type="InterPro" id="IPR036396">
    <property type="entry name" value="Cyt_P450_sf"/>
</dbReference>
<dbReference type="PANTHER" id="PTHR24302:SF15">
    <property type="entry name" value="FATTY-ACID PEROXYGENASE"/>
    <property type="match status" value="1"/>
</dbReference>
<feature type="transmembrane region" description="Helical" evidence="18">
    <location>
        <begin position="12"/>
        <end position="32"/>
    </location>
</feature>
<accession>A0AAV4QAT1</accession>
<keyword evidence="20" id="KW-1185">Reference proteome</keyword>
<evidence type="ECO:0000256" key="11">
    <source>
        <dbReference type="ARBA" id="ARBA00023004"/>
    </source>
</evidence>
<evidence type="ECO:0000313" key="20">
    <source>
        <dbReference type="Proteomes" id="UP001054837"/>
    </source>
</evidence>
<dbReference type="InterPro" id="IPR050705">
    <property type="entry name" value="Cytochrome_P450_3A"/>
</dbReference>
<dbReference type="GO" id="GO:0005789">
    <property type="term" value="C:endoplasmic reticulum membrane"/>
    <property type="evidence" value="ECO:0007669"/>
    <property type="project" value="UniProtKB-SubCell"/>
</dbReference>
<name>A0AAV4QAT1_9ARAC</name>
<evidence type="ECO:0000256" key="7">
    <source>
        <dbReference type="ARBA" id="ARBA00022723"/>
    </source>
</evidence>
<keyword evidence="11 15" id="KW-0408">Iron</keyword>
<evidence type="ECO:0000256" key="4">
    <source>
        <dbReference type="ARBA" id="ARBA00004406"/>
    </source>
</evidence>
<dbReference type="PRINTS" id="PR00465">
    <property type="entry name" value="EP450IV"/>
</dbReference>
<comment type="function">
    <text evidence="2">May be involved in the metabolism of insect hormones and in the breakdown of synthetic insecticides.</text>
</comment>
<evidence type="ECO:0000256" key="10">
    <source>
        <dbReference type="ARBA" id="ARBA00023002"/>
    </source>
</evidence>
<organism evidence="19 20">
    <name type="scientific">Caerostris darwini</name>
    <dbReference type="NCBI Taxonomy" id="1538125"/>
    <lineage>
        <taxon>Eukaryota</taxon>
        <taxon>Metazoa</taxon>
        <taxon>Ecdysozoa</taxon>
        <taxon>Arthropoda</taxon>
        <taxon>Chelicerata</taxon>
        <taxon>Arachnida</taxon>
        <taxon>Araneae</taxon>
        <taxon>Araneomorphae</taxon>
        <taxon>Entelegynae</taxon>
        <taxon>Araneoidea</taxon>
        <taxon>Araneidae</taxon>
        <taxon>Caerostris</taxon>
    </lineage>
</organism>
<dbReference type="AlphaFoldDB" id="A0AAV4QAT1"/>
<evidence type="ECO:0000313" key="19">
    <source>
        <dbReference type="EMBL" id="GIY05427.1"/>
    </source>
</evidence>
<dbReference type="Pfam" id="PF00067">
    <property type="entry name" value="p450"/>
    <property type="match status" value="1"/>
</dbReference>
<reference evidence="19 20" key="1">
    <citation type="submission" date="2021-06" db="EMBL/GenBank/DDBJ databases">
        <title>Caerostris darwini draft genome.</title>
        <authorList>
            <person name="Kono N."/>
            <person name="Arakawa K."/>
        </authorList>
    </citation>
    <scope>NUCLEOTIDE SEQUENCE [LARGE SCALE GENOMIC DNA]</scope>
</reference>
<comment type="caution">
    <text evidence="19">The sequence shown here is derived from an EMBL/GenBank/DDBJ whole genome shotgun (WGS) entry which is preliminary data.</text>
</comment>
<keyword evidence="10 16" id="KW-0560">Oxidoreductase</keyword>
<feature type="region of interest" description="Disordered" evidence="17">
    <location>
        <begin position="285"/>
        <end position="305"/>
    </location>
</feature>
<dbReference type="PANTHER" id="PTHR24302">
    <property type="entry name" value="CYTOCHROME P450 FAMILY 3"/>
    <property type="match status" value="1"/>
</dbReference>
<protein>
    <submittedName>
        <fullName evidence="19">Cytochrome P450 3A11</fullName>
    </submittedName>
</protein>
<feature type="binding site" description="axial binding residue" evidence="15">
    <location>
        <position position="475"/>
    </location>
    <ligand>
        <name>heme</name>
        <dbReference type="ChEBI" id="CHEBI:30413"/>
    </ligand>
    <ligandPart>
        <name>Fe</name>
        <dbReference type="ChEBI" id="CHEBI:18248"/>
    </ligandPart>
</feature>
<keyword evidence="6 15" id="KW-0349">Heme</keyword>
<evidence type="ECO:0000256" key="3">
    <source>
        <dbReference type="ARBA" id="ARBA00004174"/>
    </source>
</evidence>
<comment type="function">
    <text evidence="14">Cytochromes P450 are a group of heme-thiolate monooxygenases. They oxidize a variety of structurally unrelated compounds, including steroids, fatty acids, and xenobiotics.</text>
</comment>
<evidence type="ECO:0000256" key="14">
    <source>
        <dbReference type="ARBA" id="ARBA00043906"/>
    </source>
</evidence>